<comment type="subcellular location">
    <subcellularLocation>
        <location evidence="7">Cell membrane</location>
        <topology evidence="7">Single-pass membrane protein</topology>
    </subcellularLocation>
</comment>
<dbReference type="GO" id="GO:0071555">
    <property type="term" value="P:cell wall organization"/>
    <property type="evidence" value="ECO:0007669"/>
    <property type="project" value="UniProtKB-KW"/>
</dbReference>
<dbReference type="GO" id="GO:0009252">
    <property type="term" value="P:peptidoglycan biosynthetic process"/>
    <property type="evidence" value="ECO:0007669"/>
    <property type="project" value="UniProtKB-UniRule"/>
</dbReference>
<comment type="function">
    <text evidence="7">Functions as a peptidoglycan terminase that cleaves nascent peptidoglycan strands endolytically to terminate their elongation.</text>
</comment>
<dbReference type="CDD" id="cd08010">
    <property type="entry name" value="MltG_like"/>
    <property type="match status" value="1"/>
</dbReference>
<dbReference type="GO" id="GO:0008932">
    <property type="term" value="F:lytic endotransglycosylase activity"/>
    <property type="evidence" value="ECO:0007669"/>
    <property type="project" value="UniProtKB-UniRule"/>
</dbReference>
<dbReference type="STRING" id="1797532.A2729_04450"/>
<comment type="catalytic activity">
    <reaction evidence="7">
        <text>a peptidoglycan chain = a peptidoglycan chain with N-acetyl-1,6-anhydromuramyl-[peptide] at the reducing end + a peptidoglycan chain with N-acetylglucosamine at the non-reducing end.</text>
        <dbReference type="EC" id="4.2.2.29"/>
    </reaction>
</comment>
<evidence type="ECO:0000256" key="1">
    <source>
        <dbReference type="ARBA" id="ARBA00022475"/>
    </source>
</evidence>
<keyword evidence="1 7" id="KW-1003">Cell membrane</keyword>
<name>A0A1G1XUU8_9BACT</name>
<dbReference type="PANTHER" id="PTHR30518">
    <property type="entry name" value="ENDOLYTIC MUREIN TRANSGLYCOSYLASE"/>
    <property type="match status" value="1"/>
</dbReference>
<evidence type="ECO:0000256" key="6">
    <source>
        <dbReference type="ARBA" id="ARBA00023316"/>
    </source>
</evidence>
<evidence type="ECO:0000256" key="7">
    <source>
        <dbReference type="HAMAP-Rule" id="MF_02065"/>
    </source>
</evidence>
<evidence type="ECO:0000313" key="8">
    <source>
        <dbReference type="EMBL" id="OGY43396.1"/>
    </source>
</evidence>
<proteinExistence type="inferred from homology"/>
<keyword evidence="6 7" id="KW-0961">Cell wall biogenesis/degradation</keyword>
<keyword evidence="4 7" id="KW-0472">Membrane</keyword>
<evidence type="ECO:0000256" key="4">
    <source>
        <dbReference type="ARBA" id="ARBA00023136"/>
    </source>
</evidence>
<keyword evidence="3 7" id="KW-1133">Transmembrane helix</keyword>
<feature type="transmembrane region" description="Helical" evidence="7">
    <location>
        <begin position="12"/>
        <end position="30"/>
    </location>
</feature>
<accession>A0A1G1XUU8</accession>
<dbReference type="Pfam" id="PF02618">
    <property type="entry name" value="YceG"/>
    <property type="match status" value="1"/>
</dbReference>
<gene>
    <name evidence="7" type="primary">mltG</name>
    <name evidence="8" type="ORF">A2729_04450</name>
</gene>
<dbReference type="EMBL" id="MHIB01000037">
    <property type="protein sequence ID" value="OGY43396.1"/>
    <property type="molecule type" value="Genomic_DNA"/>
</dbReference>
<reference evidence="8 9" key="1">
    <citation type="journal article" date="2016" name="Nat. Commun.">
        <title>Thousands of microbial genomes shed light on interconnected biogeochemical processes in an aquifer system.</title>
        <authorList>
            <person name="Anantharaman K."/>
            <person name="Brown C.T."/>
            <person name="Hug L.A."/>
            <person name="Sharon I."/>
            <person name="Castelle C.J."/>
            <person name="Probst A.J."/>
            <person name="Thomas B.C."/>
            <person name="Singh A."/>
            <person name="Wilkins M.J."/>
            <person name="Karaoz U."/>
            <person name="Brodie E.L."/>
            <person name="Williams K.H."/>
            <person name="Hubbard S.S."/>
            <person name="Banfield J.F."/>
        </authorList>
    </citation>
    <scope>NUCLEOTIDE SEQUENCE [LARGE SCALE GENOMIC DNA]</scope>
</reference>
<dbReference type="NCBIfam" id="TIGR00247">
    <property type="entry name" value="endolytic transglycosylase MltG"/>
    <property type="match status" value="1"/>
</dbReference>
<dbReference type="AlphaFoldDB" id="A0A1G1XUU8"/>
<dbReference type="HAMAP" id="MF_02065">
    <property type="entry name" value="MltG"/>
    <property type="match status" value="1"/>
</dbReference>
<comment type="similarity">
    <text evidence="7">Belongs to the transglycosylase MltG family.</text>
</comment>
<comment type="caution">
    <text evidence="8">The sequence shown here is derived from an EMBL/GenBank/DDBJ whole genome shotgun (WGS) entry which is preliminary data.</text>
</comment>
<dbReference type="Gene3D" id="3.30.1490.480">
    <property type="entry name" value="Endolytic murein transglycosylase"/>
    <property type="match status" value="1"/>
</dbReference>
<keyword evidence="5 7" id="KW-0456">Lyase</keyword>
<feature type="site" description="Important for catalytic activity" evidence="7">
    <location>
        <position position="229"/>
    </location>
</feature>
<evidence type="ECO:0000313" key="9">
    <source>
        <dbReference type="Proteomes" id="UP000178930"/>
    </source>
</evidence>
<protein>
    <recommendedName>
        <fullName evidence="7">Endolytic murein transglycosylase</fullName>
        <ecNumber evidence="7">4.2.2.29</ecNumber>
    </recommendedName>
    <alternativeName>
        <fullName evidence="7">Peptidoglycan lytic transglycosylase</fullName>
    </alternativeName>
    <alternativeName>
        <fullName evidence="7">Peptidoglycan polymerization terminase</fullName>
    </alternativeName>
</protein>
<dbReference type="GO" id="GO:0005886">
    <property type="term" value="C:plasma membrane"/>
    <property type="evidence" value="ECO:0007669"/>
    <property type="project" value="UniProtKB-SubCell"/>
</dbReference>
<organism evidence="8 9">
    <name type="scientific">Candidatus Buchananbacteria bacterium RIFCSPHIGHO2_01_FULL_39_14</name>
    <dbReference type="NCBI Taxonomy" id="1797532"/>
    <lineage>
        <taxon>Bacteria</taxon>
        <taxon>Candidatus Buchananiibacteriota</taxon>
    </lineage>
</organism>
<dbReference type="EC" id="4.2.2.29" evidence="7"/>
<evidence type="ECO:0000256" key="5">
    <source>
        <dbReference type="ARBA" id="ARBA00023239"/>
    </source>
</evidence>
<dbReference type="PANTHER" id="PTHR30518:SF2">
    <property type="entry name" value="ENDOLYTIC MUREIN TRANSGLYCOSYLASE"/>
    <property type="match status" value="1"/>
</dbReference>
<dbReference type="InterPro" id="IPR003770">
    <property type="entry name" value="MLTG-like"/>
</dbReference>
<evidence type="ECO:0000256" key="2">
    <source>
        <dbReference type="ARBA" id="ARBA00022692"/>
    </source>
</evidence>
<keyword evidence="2 7" id="KW-0812">Transmembrane</keyword>
<dbReference type="Proteomes" id="UP000178930">
    <property type="component" value="Unassembled WGS sequence"/>
</dbReference>
<sequence>MFLPRKKRRSKKIIFILLLLVLIAVFYYFYNFLPVDKNNSRIIEFKIEPGWGSVKISQELGKAGLIRNGLIFQLYVLFKGINLRLQDGNYFLAENMSVSKIADLLSRGASASKEITLTIIEGWNNQQIANYLAENGFSPPADFFAVVQKKEDWWKNYDFLKNKPKDLDLEGYLFPDTYRIYRDAELTDIIRKMLDNFSDKLNQDLRAEISRQKKTIHEVITLASIIEKEVATEKDRKLVADIFYKRLQQSIALQADSTVNYATGKSAARVSAEDIKIDNLYNTYRYGGLPPGPISNPGMSAIMAAIYPIPNPYWYFLTTLDGTVIYSKTFEEHVKAKAKYYK</sequence>
<evidence type="ECO:0000256" key="3">
    <source>
        <dbReference type="ARBA" id="ARBA00022989"/>
    </source>
</evidence>